<dbReference type="FunFam" id="1.10.10.60:FF:000220">
    <property type="entry name" value="DEK domain-containing chromatin associated protein"/>
    <property type="match status" value="1"/>
</dbReference>
<reference evidence="9" key="1">
    <citation type="submission" date="2023-05" db="EMBL/GenBank/DDBJ databases">
        <authorList>
            <person name="Huff M."/>
        </authorList>
    </citation>
    <scope>NUCLEOTIDE SEQUENCE</scope>
</reference>
<dbReference type="GO" id="GO:0042393">
    <property type="term" value="F:histone binding"/>
    <property type="evidence" value="ECO:0007669"/>
    <property type="project" value="TreeGrafter"/>
</dbReference>
<gene>
    <name evidence="9" type="ORF">FPE_LOCUS2456</name>
</gene>
<keyword evidence="4" id="KW-0238">DNA-binding</keyword>
<proteinExistence type="predicted"/>
<evidence type="ECO:0000256" key="4">
    <source>
        <dbReference type="ARBA" id="ARBA00023125"/>
    </source>
</evidence>
<feature type="compositionally biased region" description="Basic and acidic residues" evidence="7">
    <location>
        <begin position="91"/>
        <end position="120"/>
    </location>
</feature>
<keyword evidence="10" id="KW-1185">Reference proteome</keyword>
<feature type="compositionally biased region" description="Low complexity" evidence="7">
    <location>
        <begin position="456"/>
        <end position="473"/>
    </location>
</feature>
<dbReference type="GO" id="GO:0005730">
    <property type="term" value="C:nucleolus"/>
    <property type="evidence" value="ECO:0007669"/>
    <property type="project" value="UniProtKB-SubCell"/>
</dbReference>
<keyword evidence="3" id="KW-0805">Transcription regulation</keyword>
<evidence type="ECO:0000256" key="7">
    <source>
        <dbReference type="SAM" id="MobiDB-lite"/>
    </source>
</evidence>
<dbReference type="Pfam" id="PF08766">
    <property type="entry name" value="DEK_C"/>
    <property type="match status" value="1"/>
</dbReference>
<evidence type="ECO:0000256" key="5">
    <source>
        <dbReference type="ARBA" id="ARBA00023163"/>
    </source>
</evidence>
<evidence type="ECO:0000256" key="6">
    <source>
        <dbReference type="ARBA" id="ARBA00023242"/>
    </source>
</evidence>
<dbReference type="PANTHER" id="PTHR13468">
    <property type="entry name" value="DEK PROTEIN"/>
    <property type="match status" value="1"/>
</dbReference>
<protein>
    <recommendedName>
        <fullName evidence="8">DEK-C domain-containing protein</fullName>
    </recommendedName>
</protein>
<feature type="region of interest" description="Disordered" evidence="7">
    <location>
        <begin position="586"/>
        <end position="610"/>
    </location>
</feature>
<keyword evidence="2" id="KW-0156">Chromatin regulator</keyword>
<dbReference type="SUPFAM" id="SSF109715">
    <property type="entry name" value="DEK C-terminal domain"/>
    <property type="match status" value="1"/>
</dbReference>
<evidence type="ECO:0000256" key="2">
    <source>
        <dbReference type="ARBA" id="ARBA00022853"/>
    </source>
</evidence>
<feature type="compositionally biased region" description="Basic and acidic residues" evidence="7">
    <location>
        <begin position="362"/>
        <end position="378"/>
    </location>
</feature>
<keyword evidence="6" id="KW-0539">Nucleus</keyword>
<keyword evidence="5" id="KW-0804">Transcription</keyword>
<feature type="compositionally biased region" description="Basic and acidic residues" evidence="7">
    <location>
        <begin position="40"/>
        <end position="69"/>
    </location>
</feature>
<name>A0AAD1YSA5_9LAMI</name>
<feature type="compositionally biased region" description="Polar residues" evidence="7">
    <location>
        <begin position="500"/>
        <end position="512"/>
    </location>
</feature>
<feature type="region of interest" description="Disordered" evidence="7">
    <location>
        <begin position="326"/>
        <end position="532"/>
    </location>
</feature>
<dbReference type="InterPro" id="IPR044198">
    <property type="entry name" value="DEK"/>
</dbReference>
<feature type="compositionally biased region" description="Basic and acidic residues" evidence="7">
    <location>
        <begin position="520"/>
        <end position="532"/>
    </location>
</feature>
<feature type="compositionally biased region" description="Polar residues" evidence="7">
    <location>
        <begin position="601"/>
        <end position="610"/>
    </location>
</feature>
<evidence type="ECO:0000259" key="8">
    <source>
        <dbReference type="PROSITE" id="PS51998"/>
    </source>
</evidence>
<feature type="compositionally biased region" description="Acidic residues" evidence="7">
    <location>
        <begin position="379"/>
        <end position="388"/>
    </location>
</feature>
<dbReference type="InterPro" id="IPR014876">
    <property type="entry name" value="DEK_C"/>
</dbReference>
<evidence type="ECO:0000256" key="3">
    <source>
        <dbReference type="ARBA" id="ARBA00023015"/>
    </source>
</evidence>
<dbReference type="GO" id="GO:0003677">
    <property type="term" value="F:DNA binding"/>
    <property type="evidence" value="ECO:0007669"/>
    <property type="project" value="UniProtKB-KW"/>
</dbReference>
<dbReference type="AlphaFoldDB" id="A0AAD1YSA5"/>
<accession>A0AAD1YSA5</accession>
<evidence type="ECO:0000313" key="9">
    <source>
        <dbReference type="EMBL" id="CAI9755025.1"/>
    </source>
</evidence>
<dbReference type="GO" id="GO:2000779">
    <property type="term" value="P:regulation of double-strand break repair"/>
    <property type="evidence" value="ECO:0007669"/>
    <property type="project" value="TreeGrafter"/>
</dbReference>
<dbReference type="PROSITE" id="PS51998">
    <property type="entry name" value="DEK_C"/>
    <property type="match status" value="1"/>
</dbReference>
<evidence type="ECO:0000256" key="1">
    <source>
        <dbReference type="ARBA" id="ARBA00004604"/>
    </source>
</evidence>
<evidence type="ECO:0000313" key="10">
    <source>
        <dbReference type="Proteomes" id="UP000834106"/>
    </source>
</evidence>
<organism evidence="9 10">
    <name type="scientific">Fraxinus pennsylvanica</name>
    <dbReference type="NCBI Taxonomy" id="56036"/>
    <lineage>
        <taxon>Eukaryota</taxon>
        <taxon>Viridiplantae</taxon>
        <taxon>Streptophyta</taxon>
        <taxon>Embryophyta</taxon>
        <taxon>Tracheophyta</taxon>
        <taxon>Spermatophyta</taxon>
        <taxon>Magnoliopsida</taxon>
        <taxon>eudicotyledons</taxon>
        <taxon>Gunneridae</taxon>
        <taxon>Pentapetalae</taxon>
        <taxon>asterids</taxon>
        <taxon>lamiids</taxon>
        <taxon>Lamiales</taxon>
        <taxon>Oleaceae</taxon>
        <taxon>Oleeae</taxon>
        <taxon>Fraxinus</taxon>
    </lineage>
</organism>
<dbReference type="PANTHER" id="PTHR13468:SF22">
    <property type="entry name" value="DEK DOMAIN-CONTAINING CHROMATIN-ASSOCIATED PROTEIN 3"/>
    <property type="match status" value="1"/>
</dbReference>
<feature type="compositionally biased region" description="Basic and acidic residues" evidence="7">
    <location>
        <begin position="1"/>
        <end position="11"/>
    </location>
</feature>
<feature type="compositionally biased region" description="Basic residues" evidence="7">
    <location>
        <begin position="432"/>
        <end position="455"/>
    </location>
</feature>
<comment type="subcellular location">
    <subcellularLocation>
        <location evidence="1">Nucleus</location>
        <location evidence="1">Nucleolus</location>
    </subcellularLocation>
</comment>
<feature type="domain" description="DEK-C" evidence="8">
    <location>
        <begin position="527"/>
        <end position="582"/>
    </location>
</feature>
<dbReference type="GO" id="GO:0006325">
    <property type="term" value="P:chromatin organization"/>
    <property type="evidence" value="ECO:0007669"/>
    <property type="project" value="UniProtKB-KW"/>
</dbReference>
<dbReference type="EMBL" id="OU503036">
    <property type="protein sequence ID" value="CAI9755025.1"/>
    <property type="molecule type" value="Genomic_DNA"/>
</dbReference>
<feature type="compositionally biased region" description="Basic and acidic residues" evidence="7">
    <location>
        <begin position="19"/>
        <end position="32"/>
    </location>
</feature>
<dbReference type="Gene3D" id="1.10.10.60">
    <property type="entry name" value="Homeodomain-like"/>
    <property type="match status" value="1"/>
</dbReference>
<dbReference type="Proteomes" id="UP000834106">
    <property type="component" value="Chromosome 1"/>
</dbReference>
<feature type="region of interest" description="Disordered" evidence="7">
    <location>
        <begin position="1"/>
        <end position="170"/>
    </location>
</feature>
<feature type="compositionally biased region" description="Low complexity" evidence="7">
    <location>
        <begin position="343"/>
        <end position="359"/>
    </location>
</feature>
<feature type="compositionally biased region" description="Basic and acidic residues" evidence="7">
    <location>
        <begin position="134"/>
        <end position="170"/>
    </location>
</feature>
<sequence>MGEGEVSEKPEAANVNDVGVEKSEAVTEKNEQKNGGTELVEDKKDDGKFEVQKMGADKKEVKGSKGTEEKDVEEENLAGGSKEGNEDTGEEEHGATEDTGKEATKIEAKEEEKLEEYKEKRGSKKRPRTKSSAAKKEKNKTNEAEEKKEKDLKTPTLEKRKERKTLIETKEPISPTAFAIQRPVRERKSVERLVSIVEKDSAKEFRIEKGRGTALKDIPNVAYKLSRRKSDDTSKLLHTILFGRRGKAADVKNNISRFSGFVWHDDEEKQMRKLKEKLDKCVKEKLVEVCDVLDISISKSTTKKEDIITKLIDFLMDPRATTTELLTEKEQSVKDKKRKRVSKSTVSASGNASSKGSAKTQKRTDSASEKGGEKKSMPESDDETEEEKDETHEEETINGVPKRSENELSDQGESEKESASEDESDDDEGNLKRGKTKSPAKKGFGKKAKTKKVAISKKATLPKKAPAKSPSSRSKPDNDTSAKKSSGKKKNEAVKKKSSTLKNSASKETTGKQVAKGKAKSKEDKVKPSDDELKNSICEILKEVDFNTATFTDILKQLAKRFDVDLTPRKSIIKLMIQDELTKLAEEQDEEDEGDNKKNVEQSSSRGVRA</sequence>